<protein>
    <submittedName>
        <fullName evidence="6">Oligoribonuclease, mitochondrial, putative</fullName>
    </submittedName>
</protein>
<dbReference type="CDD" id="cd06135">
    <property type="entry name" value="Orn"/>
    <property type="match status" value="1"/>
</dbReference>
<dbReference type="VEuPathDB" id="AmoebaDB:ACA1_218430"/>
<dbReference type="AlphaFoldDB" id="L8GPV1"/>
<name>L8GPV1_ACACF</name>
<dbReference type="InterPro" id="IPR013520">
    <property type="entry name" value="Ribonucl_H"/>
</dbReference>
<keyword evidence="4" id="KW-0269">Exonuclease</keyword>
<dbReference type="RefSeq" id="XP_004337212.1">
    <property type="nucleotide sequence ID" value="XM_004337164.1"/>
</dbReference>
<reference evidence="6 7" key="1">
    <citation type="journal article" date="2013" name="Genome Biol.">
        <title>Genome of Acanthamoeba castellanii highlights extensive lateral gene transfer and early evolution of tyrosine kinase signaling.</title>
        <authorList>
            <person name="Clarke M."/>
            <person name="Lohan A.J."/>
            <person name="Liu B."/>
            <person name="Lagkouvardos I."/>
            <person name="Roy S."/>
            <person name="Zafar N."/>
            <person name="Bertelli C."/>
            <person name="Schilde C."/>
            <person name="Kianianmomeni A."/>
            <person name="Burglin T.R."/>
            <person name="Frech C."/>
            <person name="Turcotte B."/>
            <person name="Kopec K.O."/>
            <person name="Synnott J.M."/>
            <person name="Choo C."/>
            <person name="Paponov I."/>
            <person name="Finkler A."/>
            <person name="Soon Heng Tan C."/>
            <person name="Hutchins A.P."/>
            <person name="Weinmeier T."/>
            <person name="Rattei T."/>
            <person name="Chu J.S."/>
            <person name="Gimenez G."/>
            <person name="Irimia M."/>
            <person name="Rigden D.J."/>
            <person name="Fitzpatrick D.A."/>
            <person name="Lorenzo-Morales J."/>
            <person name="Bateman A."/>
            <person name="Chiu C.H."/>
            <person name="Tang P."/>
            <person name="Hegemann P."/>
            <person name="Fromm H."/>
            <person name="Raoult D."/>
            <person name="Greub G."/>
            <person name="Miranda-Saavedra D."/>
            <person name="Chen N."/>
            <person name="Nash P."/>
            <person name="Ginger M.L."/>
            <person name="Horn M."/>
            <person name="Schaap P."/>
            <person name="Caler L."/>
            <person name="Loftus B."/>
        </authorList>
    </citation>
    <scope>NUCLEOTIDE SEQUENCE [LARGE SCALE GENOMIC DNA]</scope>
    <source>
        <strain evidence="6 7">Neff</strain>
    </source>
</reference>
<dbReference type="OrthoDB" id="270189at2759"/>
<evidence type="ECO:0000256" key="1">
    <source>
        <dbReference type="ARBA" id="ARBA00009921"/>
    </source>
</evidence>
<evidence type="ECO:0000313" key="6">
    <source>
        <dbReference type="EMBL" id="ELR15199.1"/>
    </source>
</evidence>
<dbReference type="InterPro" id="IPR022894">
    <property type="entry name" value="Oligoribonuclease"/>
</dbReference>
<dbReference type="PANTHER" id="PTHR11046:SF0">
    <property type="entry name" value="OLIGORIBONUCLEASE, MITOCHONDRIAL"/>
    <property type="match status" value="1"/>
</dbReference>
<dbReference type="Gene3D" id="3.30.420.10">
    <property type="entry name" value="Ribonuclease H-like superfamily/Ribonuclease H"/>
    <property type="match status" value="1"/>
</dbReference>
<dbReference type="GO" id="GO:0003676">
    <property type="term" value="F:nucleic acid binding"/>
    <property type="evidence" value="ECO:0007669"/>
    <property type="project" value="InterPro"/>
</dbReference>
<dbReference type="GO" id="GO:0005739">
    <property type="term" value="C:mitochondrion"/>
    <property type="evidence" value="ECO:0007669"/>
    <property type="project" value="TreeGrafter"/>
</dbReference>
<evidence type="ECO:0000313" key="7">
    <source>
        <dbReference type="Proteomes" id="UP000011083"/>
    </source>
</evidence>
<dbReference type="OMA" id="AFFHYRN"/>
<dbReference type="PANTHER" id="PTHR11046">
    <property type="entry name" value="OLIGORIBONUCLEASE, MITOCHONDRIAL"/>
    <property type="match status" value="1"/>
</dbReference>
<dbReference type="GO" id="GO:0000175">
    <property type="term" value="F:3'-5'-RNA exonuclease activity"/>
    <property type="evidence" value="ECO:0007669"/>
    <property type="project" value="InterPro"/>
</dbReference>
<dbReference type="NCBIfam" id="NF003765">
    <property type="entry name" value="PRK05359.1"/>
    <property type="match status" value="1"/>
</dbReference>
<proteinExistence type="inferred from homology"/>
<dbReference type="InterPro" id="IPR012337">
    <property type="entry name" value="RNaseH-like_sf"/>
</dbReference>
<dbReference type="FunFam" id="3.30.420.10:FF:000003">
    <property type="entry name" value="Oligoribonuclease"/>
    <property type="match status" value="1"/>
</dbReference>
<dbReference type="KEGG" id="acan:ACA1_218430"/>
<evidence type="ECO:0000256" key="2">
    <source>
        <dbReference type="ARBA" id="ARBA00022722"/>
    </source>
</evidence>
<dbReference type="InterPro" id="IPR036397">
    <property type="entry name" value="RNaseH_sf"/>
</dbReference>
<accession>L8GPV1</accession>
<dbReference type="GeneID" id="14915799"/>
<keyword evidence="2" id="KW-0540">Nuclease</keyword>
<dbReference type="Proteomes" id="UP000011083">
    <property type="component" value="Unassembled WGS sequence"/>
</dbReference>
<evidence type="ECO:0000259" key="5">
    <source>
        <dbReference type="SMART" id="SM00479"/>
    </source>
</evidence>
<dbReference type="STRING" id="1257118.L8GPV1"/>
<dbReference type="EMBL" id="KB008036">
    <property type="protein sequence ID" value="ELR15199.1"/>
    <property type="molecule type" value="Genomic_DNA"/>
</dbReference>
<gene>
    <name evidence="6" type="ORF">ACA1_218430</name>
</gene>
<organism evidence="6 7">
    <name type="scientific">Acanthamoeba castellanii (strain ATCC 30010 / Neff)</name>
    <dbReference type="NCBI Taxonomy" id="1257118"/>
    <lineage>
        <taxon>Eukaryota</taxon>
        <taxon>Amoebozoa</taxon>
        <taxon>Discosea</taxon>
        <taxon>Longamoebia</taxon>
        <taxon>Centramoebida</taxon>
        <taxon>Acanthamoebidae</taxon>
        <taxon>Acanthamoeba</taxon>
    </lineage>
</organism>
<evidence type="ECO:0000256" key="4">
    <source>
        <dbReference type="ARBA" id="ARBA00022839"/>
    </source>
</evidence>
<feature type="domain" description="Exonuclease" evidence="5">
    <location>
        <begin position="13"/>
        <end position="197"/>
    </location>
</feature>
<dbReference type="SMART" id="SM00479">
    <property type="entry name" value="EXOIII"/>
    <property type="match status" value="1"/>
</dbReference>
<dbReference type="SUPFAM" id="SSF53098">
    <property type="entry name" value="Ribonuclease H-like"/>
    <property type="match status" value="1"/>
</dbReference>
<comment type="similarity">
    <text evidence="1">Belongs to the oligoribonuclease family.</text>
</comment>
<keyword evidence="7" id="KW-1185">Reference proteome</keyword>
<keyword evidence="3" id="KW-0378">Hydrolase</keyword>
<sequence>MEEARAAVKVKDALVWVDLEMTGLDTRKDHIMEMACLITDANLNIVAETDDLVIHQPDDVLDSMNDWCKTHHGASGLTQACRESKVSVAEAEERMLRFVEAHTQPGAAILAGNTVHADKGFLQVYMPRFMGHLHYRIMARHHPRSLFHDVSTVKELCRRWYPETFAKAPPKAGSHRALEDIKESIKELQFYREHIFVPQDKTASPQ</sequence>
<dbReference type="Pfam" id="PF00929">
    <property type="entry name" value="RNase_T"/>
    <property type="match status" value="1"/>
</dbReference>
<evidence type="ECO:0000256" key="3">
    <source>
        <dbReference type="ARBA" id="ARBA00022801"/>
    </source>
</evidence>